<dbReference type="Proteomes" id="UP000747399">
    <property type="component" value="Unassembled WGS sequence"/>
</dbReference>
<name>A0A8J4B0R3_9CHLO</name>
<sequence>GHTLADERDAQRLGSSIGWLSPTRLPRRDMSAMDSCEGDNKPLESRPSQLTWRTSEPCSGSGGTFVPSREFGGSSCEVRSTCGRSLSCSMEGLSTKAGPGATPRPANSC</sequence>
<keyword evidence="3" id="KW-1185">Reference proteome</keyword>
<accession>A0A8J4B0R3</accession>
<proteinExistence type="predicted"/>
<evidence type="ECO:0000313" key="2">
    <source>
        <dbReference type="EMBL" id="GIL51199.1"/>
    </source>
</evidence>
<feature type="compositionally biased region" description="Basic and acidic residues" evidence="1">
    <location>
        <begin position="1"/>
        <end position="11"/>
    </location>
</feature>
<gene>
    <name evidence="2" type="ORF">Vafri_7272</name>
</gene>
<dbReference type="EMBL" id="BNCO01000010">
    <property type="protein sequence ID" value="GIL51199.1"/>
    <property type="molecule type" value="Genomic_DNA"/>
</dbReference>
<evidence type="ECO:0000313" key="3">
    <source>
        <dbReference type="Proteomes" id="UP000747399"/>
    </source>
</evidence>
<reference evidence="2" key="1">
    <citation type="journal article" date="2021" name="Proc. Natl. Acad. Sci. U.S.A.">
        <title>Three genomes in the algal genus Volvox reveal the fate of a haploid sex-determining region after a transition to homothallism.</title>
        <authorList>
            <person name="Yamamoto K."/>
            <person name="Hamaji T."/>
            <person name="Kawai-Toyooka H."/>
            <person name="Matsuzaki R."/>
            <person name="Takahashi F."/>
            <person name="Nishimura Y."/>
            <person name="Kawachi M."/>
            <person name="Noguchi H."/>
            <person name="Minakuchi Y."/>
            <person name="Umen J.G."/>
            <person name="Toyoda A."/>
            <person name="Nozaki H."/>
        </authorList>
    </citation>
    <scope>NUCLEOTIDE SEQUENCE</scope>
    <source>
        <strain evidence="2">NIES-3780</strain>
    </source>
</reference>
<feature type="region of interest" description="Disordered" evidence="1">
    <location>
        <begin position="1"/>
        <end position="62"/>
    </location>
</feature>
<evidence type="ECO:0000256" key="1">
    <source>
        <dbReference type="SAM" id="MobiDB-lite"/>
    </source>
</evidence>
<protein>
    <submittedName>
        <fullName evidence="2">Uncharacterized protein</fullName>
    </submittedName>
</protein>
<feature type="non-terminal residue" evidence="2">
    <location>
        <position position="1"/>
    </location>
</feature>
<feature type="compositionally biased region" description="Polar residues" evidence="1">
    <location>
        <begin position="46"/>
        <end position="58"/>
    </location>
</feature>
<dbReference type="AlphaFoldDB" id="A0A8J4B0R3"/>
<comment type="caution">
    <text evidence="2">The sequence shown here is derived from an EMBL/GenBank/DDBJ whole genome shotgun (WGS) entry which is preliminary data.</text>
</comment>
<organism evidence="2 3">
    <name type="scientific">Volvox africanus</name>
    <dbReference type="NCBI Taxonomy" id="51714"/>
    <lineage>
        <taxon>Eukaryota</taxon>
        <taxon>Viridiplantae</taxon>
        <taxon>Chlorophyta</taxon>
        <taxon>core chlorophytes</taxon>
        <taxon>Chlorophyceae</taxon>
        <taxon>CS clade</taxon>
        <taxon>Chlamydomonadales</taxon>
        <taxon>Volvocaceae</taxon>
        <taxon>Volvox</taxon>
    </lineage>
</organism>